<organism evidence="1 2">
    <name type="scientific">Sphingobium soli</name>
    <dbReference type="NCBI Taxonomy" id="1591116"/>
    <lineage>
        <taxon>Bacteria</taxon>
        <taxon>Pseudomonadati</taxon>
        <taxon>Pseudomonadota</taxon>
        <taxon>Alphaproteobacteria</taxon>
        <taxon>Sphingomonadales</taxon>
        <taxon>Sphingomonadaceae</taxon>
        <taxon>Sphingobium</taxon>
    </lineage>
</organism>
<evidence type="ECO:0000313" key="2">
    <source>
        <dbReference type="Proteomes" id="UP001198830"/>
    </source>
</evidence>
<reference evidence="1 2" key="1">
    <citation type="submission" date="2021-10" db="EMBL/GenBank/DDBJ databases">
        <title>The diversity and Nitrogen Metabolism of Culturable Nitrate-Utilizing Bacteria Within the Oxygen Minimum Zone of the Changjiang (Yangtze River)Estuary.</title>
        <authorList>
            <person name="Zhang D."/>
            <person name="Zheng J."/>
            <person name="Liu S."/>
            <person name="He W."/>
        </authorList>
    </citation>
    <scope>NUCLEOTIDE SEQUENCE [LARGE SCALE GENOMIC DNA]</scope>
    <source>
        <strain evidence="1 2">FXH275-2</strain>
    </source>
</reference>
<keyword evidence="2" id="KW-1185">Reference proteome</keyword>
<evidence type="ECO:0000313" key="1">
    <source>
        <dbReference type="EMBL" id="MCC4234503.1"/>
    </source>
</evidence>
<sequence>MSRSATLSPDQQSLKAAFKALAKAFGGQVAVEAETGVRQQEISDFGLPNVARFAPIDLIDHLEDCTHGAAGWPHITSWLCRRRGGVFVPLPQGSNDADGMMRTVAEMAAEFGDVSRAVADAVCPNGPDGEEVNPTEARLALDALDDLDRVSAQLRLKLIEKLKGETA</sequence>
<dbReference type="RefSeq" id="WP_228227994.1">
    <property type="nucleotide sequence ID" value="NZ_JAJGNP010000021.1"/>
</dbReference>
<evidence type="ECO:0008006" key="3">
    <source>
        <dbReference type="Google" id="ProtNLM"/>
    </source>
</evidence>
<name>A0ABS8H8W4_9SPHN</name>
<accession>A0ABS8H8W4</accession>
<comment type="caution">
    <text evidence="1">The sequence shown here is derived from an EMBL/GenBank/DDBJ whole genome shotgun (WGS) entry which is preliminary data.</text>
</comment>
<dbReference type="EMBL" id="JAJGNP010000021">
    <property type="protein sequence ID" value="MCC4234503.1"/>
    <property type="molecule type" value="Genomic_DNA"/>
</dbReference>
<proteinExistence type="predicted"/>
<protein>
    <recommendedName>
        <fullName evidence="3">XRE family transcriptional regulator</fullName>
    </recommendedName>
</protein>
<gene>
    <name evidence="1" type="ORF">LL253_17665</name>
</gene>
<dbReference type="Proteomes" id="UP001198830">
    <property type="component" value="Unassembled WGS sequence"/>
</dbReference>